<protein>
    <recommendedName>
        <fullName evidence="8">BING4 C-terminal domain-containing protein</fullName>
    </recommendedName>
</protein>
<dbReference type="OrthoDB" id="10251154at2759"/>
<dbReference type="Pfam" id="PF08149">
    <property type="entry name" value="BING4CT"/>
    <property type="match status" value="1"/>
</dbReference>
<evidence type="ECO:0000256" key="7">
    <source>
        <dbReference type="SAM" id="MobiDB-lite"/>
    </source>
</evidence>
<accession>A0A9N9S4X3</accession>
<reference evidence="9" key="1">
    <citation type="submission" date="2022-01" db="EMBL/GenBank/DDBJ databases">
        <authorList>
            <person name="King R."/>
        </authorList>
    </citation>
    <scope>NUCLEOTIDE SEQUENCE</scope>
</reference>
<keyword evidence="5" id="KW-0539">Nucleus</keyword>
<feature type="repeat" description="WD" evidence="6">
    <location>
        <begin position="295"/>
        <end position="336"/>
    </location>
</feature>
<dbReference type="PANTHER" id="PTHR14085:SF3">
    <property type="entry name" value="WD REPEAT-CONTAINING PROTEIN 46"/>
    <property type="match status" value="1"/>
</dbReference>
<organism evidence="9 10">
    <name type="scientific">Chironomus riparius</name>
    <dbReference type="NCBI Taxonomy" id="315576"/>
    <lineage>
        <taxon>Eukaryota</taxon>
        <taxon>Metazoa</taxon>
        <taxon>Ecdysozoa</taxon>
        <taxon>Arthropoda</taxon>
        <taxon>Hexapoda</taxon>
        <taxon>Insecta</taxon>
        <taxon>Pterygota</taxon>
        <taxon>Neoptera</taxon>
        <taxon>Endopterygota</taxon>
        <taxon>Diptera</taxon>
        <taxon>Nematocera</taxon>
        <taxon>Chironomoidea</taxon>
        <taxon>Chironomidae</taxon>
        <taxon>Chironominae</taxon>
        <taxon>Chironomus</taxon>
    </lineage>
</organism>
<dbReference type="Gene3D" id="2.130.10.10">
    <property type="entry name" value="YVTN repeat-like/Quinoprotein amine dehydrogenase"/>
    <property type="match status" value="1"/>
</dbReference>
<proteinExistence type="predicted"/>
<evidence type="ECO:0000256" key="3">
    <source>
        <dbReference type="ARBA" id="ARBA00022574"/>
    </source>
</evidence>
<dbReference type="GO" id="GO:0000462">
    <property type="term" value="P:maturation of SSU-rRNA from tricistronic rRNA transcript (SSU-rRNA, 5.8S rRNA, LSU-rRNA)"/>
    <property type="evidence" value="ECO:0007669"/>
    <property type="project" value="TreeGrafter"/>
</dbReference>
<dbReference type="GO" id="GO:0030686">
    <property type="term" value="C:90S preribosome"/>
    <property type="evidence" value="ECO:0007669"/>
    <property type="project" value="TreeGrafter"/>
</dbReference>
<feature type="domain" description="BING4 C-terminal" evidence="8">
    <location>
        <begin position="379"/>
        <end position="457"/>
    </location>
</feature>
<dbReference type="SMART" id="SM01033">
    <property type="entry name" value="BING4CT"/>
    <property type="match status" value="1"/>
</dbReference>
<dbReference type="EMBL" id="OU895879">
    <property type="protein sequence ID" value="CAG9808751.1"/>
    <property type="molecule type" value="Genomic_DNA"/>
</dbReference>
<dbReference type="InterPro" id="IPR012952">
    <property type="entry name" value="BING4_C_dom"/>
</dbReference>
<evidence type="ECO:0000259" key="8">
    <source>
        <dbReference type="SMART" id="SM01033"/>
    </source>
</evidence>
<dbReference type="SUPFAM" id="SSF50978">
    <property type="entry name" value="WD40 repeat-like"/>
    <property type="match status" value="1"/>
</dbReference>
<keyword evidence="4" id="KW-0677">Repeat</keyword>
<dbReference type="PANTHER" id="PTHR14085">
    <property type="entry name" value="WD-REPEAT PROTEIN BING4"/>
    <property type="match status" value="1"/>
</dbReference>
<dbReference type="InterPro" id="IPR001680">
    <property type="entry name" value="WD40_rpt"/>
</dbReference>
<evidence type="ECO:0000313" key="10">
    <source>
        <dbReference type="Proteomes" id="UP001153620"/>
    </source>
</evidence>
<dbReference type="Proteomes" id="UP001153620">
    <property type="component" value="Chromosome 3"/>
</dbReference>
<dbReference type="SMART" id="SM00320">
    <property type="entry name" value="WD40"/>
    <property type="match status" value="3"/>
</dbReference>
<dbReference type="InterPro" id="IPR036322">
    <property type="entry name" value="WD40_repeat_dom_sf"/>
</dbReference>
<evidence type="ECO:0000256" key="2">
    <source>
        <dbReference type="ARBA" id="ARBA00022552"/>
    </source>
</evidence>
<feature type="region of interest" description="Disordered" evidence="7">
    <location>
        <begin position="529"/>
        <end position="554"/>
    </location>
</feature>
<evidence type="ECO:0000256" key="1">
    <source>
        <dbReference type="ARBA" id="ARBA00004604"/>
    </source>
</evidence>
<evidence type="ECO:0000256" key="5">
    <source>
        <dbReference type="ARBA" id="ARBA00023242"/>
    </source>
</evidence>
<evidence type="ECO:0000256" key="4">
    <source>
        <dbReference type="ARBA" id="ARBA00022737"/>
    </source>
</evidence>
<dbReference type="GO" id="GO:0032040">
    <property type="term" value="C:small-subunit processome"/>
    <property type="evidence" value="ECO:0007669"/>
    <property type="project" value="TreeGrafter"/>
</dbReference>
<dbReference type="PROSITE" id="PS50082">
    <property type="entry name" value="WD_REPEATS_2"/>
    <property type="match status" value="1"/>
</dbReference>
<reference evidence="9" key="2">
    <citation type="submission" date="2022-10" db="EMBL/GenBank/DDBJ databases">
        <authorList>
            <consortium name="ENA_rothamsted_submissions"/>
            <consortium name="culmorum"/>
            <person name="King R."/>
        </authorList>
    </citation>
    <scope>NUCLEOTIDE SEQUENCE</scope>
</reference>
<sequence>MEDTIKVDKDDKKQFKKKFSKYEKFTAKSNFERKPLKLQSLDLEDHQLKKYERGSGKINKNKIRTGFFKNKLFEQEKNFQYAVEQAARAEILLNEDSGYLMADDGEETTEFTQDDIKQHVDITSAAKSFKLNLDFGPYNINYTRNGRHLVIGGKKGHLAAFDWISKKLYCEFNVMEEIMDVKWLHLETMFAVAQKKWVHFYDNKGTEIHCIKKMNEVNQLEFLPYHFLLASGSDNGWLKWLDVSIGEMVAQFPSLDDRITLMRHNPGNATISVGSAKGIVSFWSPAVHRKPLATILCHVAPITAMAFNSDGSKLATAGMDKLVKLWDTRSFKEPLTQYKTKAIVHNIALSQRNVMALAIGDKCEIFRTVGTGNIQSIDSYLKHSENSSISSIQYVPYEDILGIGTKNGFSSILVPGCGEANFDTLEQNPFRTKQQRREHEVKALLEKIPSDLITLDASQIVNVDIEHLEEKLDKKPEVQIPISKLNEKKTSKRSGVDNAKIKQLQKAEEKQHLLKAAKQEEFIEVRKQKKIKRNADTDDSDTNVLDRFRKKSKK</sequence>
<keyword evidence="3 6" id="KW-0853">WD repeat</keyword>
<comment type="subcellular location">
    <subcellularLocation>
        <location evidence="1">Nucleus</location>
        <location evidence="1">Nucleolus</location>
    </subcellularLocation>
</comment>
<dbReference type="InterPro" id="IPR019775">
    <property type="entry name" value="WD40_repeat_CS"/>
</dbReference>
<evidence type="ECO:0000313" key="9">
    <source>
        <dbReference type="EMBL" id="CAG9808751.1"/>
    </source>
</evidence>
<keyword evidence="2" id="KW-0698">rRNA processing</keyword>
<dbReference type="PROSITE" id="PS00678">
    <property type="entry name" value="WD_REPEATS_1"/>
    <property type="match status" value="1"/>
</dbReference>
<dbReference type="Pfam" id="PF00400">
    <property type="entry name" value="WD40"/>
    <property type="match status" value="1"/>
</dbReference>
<dbReference type="InterPro" id="IPR040315">
    <property type="entry name" value="WDR46/Utp7"/>
</dbReference>
<name>A0A9N9S4X3_9DIPT</name>
<dbReference type="AlphaFoldDB" id="A0A9N9S4X3"/>
<dbReference type="FunFam" id="2.130.10.10:FF:000378">
    <property type="entry name" value="U3 small nucleolar RNA-associated protein 7"/>
    <property type="match status" value="1"/>
</dbReference>
<evidence type="ECO:0000256" key="6">
    <source>
        <dbReference type="PROSITE-ProRule" id="PRU00221"/>
    </source>
</evidence>
<dbReference type="PROSITE" id="PS50294">
    <property type="entry name" value="WD_REPEATS_REGION"/>
    <property type="match status" value="1"/>
</dbReference>
<dbReference type="InterPro" id="IPR015943">
    <property type="entry name" value="WD40/YVTN_repeat-like_dom_sf"/>
</dbReference>
<keyword evidence="10" id="KW-1185">Reference proteome</keyword>
<gene>
    <name evidence="9" type="ORF">CHIRRI_LOCUS11587</name>
</gene>